<keyword evidence="13" id="KW-1185">Reference proteome</keyword>
<evidence type="ECO:0000256" key="9">
    <source>
        <dbReference type="ARBA" id="ARBA00051231"/>
    </source>
</evidence>
<dbReference type="EMBL" id="CAWVOK010000006">
    <property type="protein sequence ID" value="CAK8162426.1"/>
    <property type="molecule type" value="Genomic_DNA"/>
</dbReference>
<dbReference type="CDD" id="cd02000">
    <property type="entry name" value="TPP_E1_PDC_ADC_BCADC"/>
    <property type="match status" value="1"/>
</dbReference>
<sequence>MSDLVMKKVDDSLLLSLYKKMLLLRRAEEAIGKLYTMQKINGFCHLYIGQEAVAVGLCSVKNEKDVVITSYRCHGLLLALGVEPKFIIAELMGKVGGISKGRGGSMHMFCPDKGFYGGHGIVGSQVSLGTGMAFAHKYKGDNALCYCLFGDGALNQGQVYESFNMAALWGLPVVYIVENNVYAMGTRMERASVNSHELYKRGESFGIKGVVVDGMDVWAFREAVKEASVECQHTQRPMLIEARTYRYKGHSMSDPALYRAKEELSQYKEKDPINVLEKHIVERLGGQSVVDDIEDDISAVINEAIAWSEQSEFPISEDLGNFIYSPSF</sequence>
<dbReference type="Gene3D" id="3.40.50.970">
    <property type="match status" value="1"/>
</dbReference>
<comment type="subunit">
    <text evidence="2 10">Heterodimer of an alpha and a beta chain.</text>
</comment>
<evidence type="ECO:0000256" key="6">
    <source>
        <dbReference type="ARBA" id="ARBA00023052"/>
    </source>
</evidence>
<accession>A0ABP0ET45</accession>
<dbReference type="InterPro" id="IPR001017">
    <property type="entry name" value="DH_E1"/>
</dbReference>
<evidence type="ECO:0000313" key="12">
    <source>
        <dbReference type="EMBL" id="CAK8162426.1"/>
    </source>
</evidence>
<dbReference type="Proteomes" id="UP001314181">
    <property type="component" value="Unassembled WGS sequence"/>
</dbReference>
<evidence type="ECO:0000256" key="10">
    <source>
        <dbReference type="RuleBase" id="RU361139"/>
    </source>
</evidence>
<reference evidence="12 13" key="1">
    <citation type="submission" date="2024-01" db="EMBL/GenBank/DDBJ databases">
        <authorList>
            <person name="Kunselman E."/>
        </authorList>
    </citation>
    <scope>NUCLEOTIDE SEQUENCE [LARGE SCALE GENOMIC DNA]</scope>
    <source>
        <strain evidence="12">2 abalone samples</strain>
    </source>
</reference>
<evidence type="ECO:0000259" key="11">
    <source>
        <dbReference type="Pfam" id="PF00676"/>
    </source>
</evidence>
<feature type="domain" description="Dehydrogenase E1 component" evidence="11">
    <location>
        <begin position="20"/>
        <end position="313"/>
    </location>
</feature>
<dbReference type="InterPro" id="IPR050642">
    <property type="entry name" value="PDH_E1_Alpha_Subunit"/>
</dbReference>
<comment type="function">
    <text evidence="8">The pyruvate dehydrogenase complex catalyzes the overall conversion of pyruvate to acetyl-CoA and CO(2). It contains multiple copies of three enzymatic components: pyruvate dehydrogenase (E1), dihydrolipoamide acetyltransferase (E2) and lipoamide dehydrogenase (E3).</text>
</comment>
<dbReference type="GO" id="GO:0004739">
    <property type="term" value="F:pyruvate dehydrogenase (acetyl-transferring) activity"/>
    <property type="evidence" value="ECO:0007669"/>
    <property type="project" value="UniProtKB-EC"/>
</dbReference>
<evidence type="ECO:0000256" key="2">
    <source>
        <dbReference type="ARBA" id="ARBA00011870"/>
    </source>
</evidence>
<proteinExistence type="predicted"/>
<evidence type="ECO:0000256" key="7">
    <source>
        <dbReference type="ARBA" id="ARBA00023317"/>
    </source>
</evidence>
<dbReference type="EC" id="1.2.4.1" evidence="3 10"/>
<keyword evidence="7 10" id="KW-0670">Pyruvate</keyword>
<dbReference type="PANTHER" id="PTHR11516:SF60">
    <property type="entry name" value="PYRUVATE DEHYDROGENASE E1 COMPONENT SUBUNIT ALPHA"/>
    <property type="match status" value="1"/>
</dbReference>
<dbReference type="PANTHER" id="PTHR11516">
    <property type="entry name" value="PYRUVATE DEHYDROGENASE E1 COMPONENT, ALPHA SUBUNIT BACTERIAL AND ORGANELLAR"/>
    <property type="match status" value="1"/>
</dbReference>
<dbReference type="Pfam" id="PF00676">
    <property type="entry name" value="E1_dh"/>
    <property type="match status" value="1"/>
</dbReference>
<evidence type="ECO:0000256" key="5">
    <source>
        <dbReference type="ARBA" id="ARBA00023002"/>
    </source>
</evidence>
<organism evidence="12 13">
    <name type="scientific">Candidatus Xenohaliotis californiensis</name>
    <dbReference type="NCBI Taxonomy" id="84677"/>
    <lineage>
        <taxon>Bacteria</taxon>
        <taxon>Pseudomonadati</taxon>
        <taxon>Pseudomonadota</taxon>
        <taxon>Alphaproteobacteria</taxon>
        <taxon>Rickettsiales</taxon>
        <taxon>Anaplasmataceae</taxon>
        <taxon>Candidatus Xenohaliotis</taxon>
    </lineage>
</organism>
<dbReference type="InterPro" id="IPR017597">
    <property type="entry name" value="Pyrv_DH_E1_asu_subgrp-y"/>
</dbReference>
<keyword evidence="5 10" id="KW-0560">Oxidoreductase</keyword>
<protein>
    <recommendedName>
        <fullName evidence="4 10">Pyruvate dehydrogenase E1 component subunit alpha</fullName>
        <ecNumber evidence="3 10">1.2.4.1</ecNumber>
    </recommendedName>
</protein>
<evidence type="ECO:0000256" key="1">
    <source>
        <dbReference type="ARBA" id="ARBA00001964"/>
    </source>
</evidence>
<evidence type="ECO:0000313" key="13">
    <source>
        <dbReference type="Proteomes" id="UP001314181"/>
    </source>
</evidence>
<name>A0ABP0ET45_9RICK</name>
<dbReference type="InterPro" id="IPR029061">
    <property type="entry name" value="THDP-binding"/>
</dbReference>
<evidence type="ECO:0000256" key="4">
    <source>
        <dbReference type="ARBA" id="ARBA00014159"/>
    </source>
</evidence>
<dbReference type="SUPFAM" id="SSF52518">
    <property type="entry name" value="Thiamin diphosphate-binding fold (THDP-binding)"/>
    <property type="match status" value="1"/>
</dbReference>
<comment type="caution">
    <text evidence="12">The sequence shown here is derived from an EMBL/GenBank/DDBJ whole genome shotgun (WGS) entry which is preliminary data.</text>
</comment>
<comment type="catalytic activity">
    <reaction evidence="9 10">
        <text>N(6)-[(R)-lipoyl]-L-lysyl-[protein] + pyruvate + H(+) = N(6)-[(R)-S(8)-acetyldihydrolipoyl]-L-lysyl-[protein] + CO2</text>
        <dbReference type="Rhea" id="RHEA:19189"/>
        <dbReference type="Rhea" id="RHEA-COMP:10474"/>
        <dbReference type="Rhea" id="RHEA-COMP:10478"/>
        <dbReference type="ChEBI" id="CHEBI:15361"/>
        <dbReference type="ChEBI" id="CHEBI:15378"/>
        <dbReference type="ChEBI" id="CHEBI:16526"/>
        <dbReference type="ChEBI" id="CHEBI:83099"/>
        <dbReference type="ChEBI" id="CHEBI:83111"/>
        <dbReference type="EC" id="1.2.4.1"/>
    </reaction>
</comment>
<keyword evidence="6 10" id="KW-0786">Thiamine pyrophosphate</keyword>
<gene>
    <name evidence="10 12" type="primary">pdhA</name>
    <name evidence="12" type="ORF">CAXC1_150020</name>
</gene>
<evidence type="ECO:0000256" key="8">
    <source>
        <dbReference type="ARBA" id="ARBA00025211"/>
    </source>
</evidence>
<evidence type="ECO:0000256" key="3">
    <source>
        <dbReference type="ARBA" id="ARBA00012281"/>
    </source>
</evidence>
<dbReference type="NCBIfam" id="TIGR03182">
    <property type="entry name" value="PDH_E1_alph_y"/>
    <property type="match status" value="1"/>
</dbReference>
<comment type="cofactor">
    <cofactor evidence="1 10">
        <name>thiamine diphosphate</name>
        <dbReference type="ChEBI" id="CHEBI:58937"/>
    </cofactor>
</comment>